<name>A0AA39XUZ3_9PEZI</name>
<dbReference type="AlphaFoldDB" id="A0AA39XUZ3"/>
<feature type="non-terminal residue" evidence="3">
    <location>
        <position position="248"/>
    </location>
</feature>
<protein>
    <submittedName>
        <fullName evidence="3">Heterokaryon incompatibility protein-domain-containing protein</fullName>
    </submittedName>
</protein>
<dbReference type="InterPro" id="IPR010730">
    <property type="entry name" value="HET"/>
</dbReference>
<dbReference type="Pfam" id="PF26640">
    <property type="entry name" value="DUF8212"/>
    <property type="match status" value="1"/>
</dbReference>
<dbReference type="Proteomes" id="UP001174936">
    <property type="component" value="Unassembled WGS sequence"/>
</dbReference>
<dbReference type="InterPro" id="IPR058525">
    <property type="entry name" value="DUF8212"/>
</dbReference>
<evidence type="ECO:0000259" key="2">
    <source>
        <dbReference type="Pfam" id="PF26640"/>
    </source>
</evidence>
<reference evidence="3" key="1">
    <citation type="submission" date="2023-06" db="EMBL/GenBank/DDBJ databases">
        <title>Genome-scale phylogeny and comparative genomics of the fungal order Sordariales.</title>
        <authorList>
            <consortium name="Lawrence Berkeley National Laboratory"/>
            <person name="Hensen N."/>
            <person name="Bonometti L."/>
            <person name="Westerberg I."/>
            <person name="Brannstrom I.O."/>
            <person name="Guillou S."/>
            <person name="Cros-Aarteil S."/>
            <person name="Calhoun S."/>
            <person name="Haridas S."/>
            <person name="Kuo A."/>
            <person name="Mondo S."/>
            <person name="Pangilinan J."/>
            <person name="Riley R."/>
            <person name="Labutti K."/>
            <person name="Andreopoulos B."/>
            <person name="Lipzen A."/>
            <person name="Chen C."/>
            <person name="Yanf M."/>
            <person name="Daum C."/>
            <person name="Ng V."/>
            <person name="Clum A."/>
            <person name="Steindorff A."/>
            <person name="Ohm R."/>
            <person name="Martin F."/>
            <person name="Silar P."/>
            <person name="Natvig D."/>
            <person name="Lalanne C."/>
            <person name="Gautier V."/>
            <person name="Ament-Velasquez S.L."/>
            <person name="Kruys A."/>
            <person name="Hutchinson M.I."/>
            <person name="Powell A.J."/>
            <person name="Barry K."/>
            <person name="Miller A.N."/>
            <person name="Grigoriev I.V."/>
            <person name="Debuchy R."/>
            <person name="Gladieux P."/>
            <person name="Thoren M.H."/>
            <person name="Johannesson H."/>
        </authorList>
    </citation>
    <scope>NUCLEOTIDE SEQUENCE</scope>
    <source>
        <strain evidence="3">SMH2532-1</strain>
    </source>
</reference>
<sequence>MWLINTTTRDLEFVQHPKKGSYAILSHTWGTHEVSFQQYPRKPTPAATANEGLAKINRTCELALARNLKYAWVDTCCIDKSSSAELSEAINSMFQWYRDAAVCFAYLSDLMPDVDFDKGFSACKWLTRGWTLQELIAPRHVEFYDREWKFRTTKDDSRDHIAVSSGVDRDVLADSRKLPGTAVARRMSWASKRKTSRVEDLAYCLMGIFNIHMPMIYGEGKKAFVRLQEEIAKQSCDLSLFAWVASPK</sequence>
<keyword evidence="4" id="KW-1185">Reference proteome</keyword>
<dbReference type="Pfam" id="PF06985">
    <property type="entry name" value="HET"/>
    <property type="match status" value="1"/>
</dbReference>
<dbReference type="PANTHER" id="PTHR10622:SF12">
    <property type="entry name" value="HET DOMAIN-CONTAINING PROTEIN"/>
    <property type="match status" value="1"/>
</dbReference>
<evidence type="ECO:0000259" key="1">
    <source>
        <dbReference type="Pfam" id="PF06985"/>
    </source>
</evidence>
<comment type="caution">
    <text evidence="3">The sequence shown here is derived from an EMBL/GenBank/DDBJ whole genome shotgun (WGS) entry which is preliminary data.</text>
</comment>
<feature type="domain" description="Heterokaryon incompatibility" evidence="1">
    <location>
        <begin position="22"/>
        <end position="109"/>
    </location>
</feature>
<feature type="domain" description="DUF8212" evidence="2">
    <location>
        <begin position="222"/>
        <end position="244"/>
    </location>
</feature>
<proteinExistence type="predicted"/>
<gene>
    <name evidence="3" type="ORF">B0T16DRAFT_333897</name>
</gene>
<accession>A0AA39XUZ3</accession>
<evidence type="ECO:0000313" key="4">
    <source>
        <dbReference type="Proteomes" id="UP001174936"/>
    </source>
</evidence>
<organism evidence="3 4">
    <name type="scientific">Cercophora newfieldiana</name>
    <dbReference type="NCBI Taxonomy" id="92897"/>
    <lineage>
        <taxon>Eukaryota</taxon>
        <taxon>Fungi</taxon>
        <taxon>Dikarya</taxon>
        <taxon>Ascomycota</taxon>
        <taxon>Pezizomycotina</taxon>
        <taxon>Sordariomycetes</taxon>
        <taxon>Sordariomycetidae</taxon>
        <taxon>Sordariales</taxon>
        <taxon>Lasiosphaeriaceae</taxon>
        <taxon>Cercophora</taxon>
    </lineage>
</organism>
<dbReference type="PANTHER" id="PTHR10622">
    <property type="entry name" value="HET DOMAIN-CONTAINING PROTEIN"/>
    <property type="match status" value="1"/>
</dbReference>
<dbReference type="EMBL" id="JAULSV010000006">
    <property type="protein sequence ID" value="KAK0640738.1"/>
    <property type="molecule type" value="Genomic_DNA"/>
</dbReference>
<evidence type="ECO:0000313" key="3">
    <source>
        <dbReference type="EMBL" id="KAK0640738.1"/>
    </source>
</evidence>